<evidence type="ECO:0000256" key="2">
    <source>
        <dbReference type="ARBA" id="ARBA00009295"/>
    </source>
</evidence>
<evidence type="ECO:0000256" key="1">
    <source>
        <dbReference type="ARBA" id="ARBA00004141"/>
    </source>
</evidence>
<dbReference type="Pfam" id="PF00173">
    <property type="entry name" value="Cyt-b5"/>
    <property type="match status" value="1"/>
</dbReference>
<keyword evidence="3" id="KW-0349">Heme</keyword>
<evidence type="ECO:0000256" key="3">
    <source>
        <dbReference type="ARBA" id="ARBA00022617"/>
    </source>
</evidence>
<evidence type="ECO:0000259" key="13">
    <source>
        <dbReference type="Pfam" id="PF00487"/>
    </source>
</evidence>
<comment type="caution">
    <text evidence="14">The sequence shown here is derived from an EMBL/GenBank/DDBJ whole genome shotgun (WGS) entry which is preliminary data.</text>
</comment>
<accession>A0ABP1QEX1</accession>
<evidence type="ECO:0000256" key="8">
    <source>
        <dbReference type="ARBA" id="ARBA00023004"/>
    </source>
</evidence>
<reference evidence="14 15" key="1">
    <citation type="submission" date="2024-08" db="EMBL/GenBank/DDBJ databases">
        <authorList>
            <person name="Cucini C."/>
            <person name="Frati F."/>
        </authorList>
    </citation>
    <scope>NUCLEOTIDE SEQUENCE [LARGE SCALE GENOMIC DNA]</scope>
</reference>
<sequence length="417" mass="49289">MESSGKEKTRLEILYDGHYYDVTDFVRRHPGGREIIGFYTHPNEDATIPIQQFHARSLDKVTGIMKTLKRRRAPEIPEAEVSAIKKKIQMRNKELTEDFTKLYLELKAEGLFQPSYFHIAWRLMETLLFAFLGLYLITNYSNFWTKLLGCFIFATAQARAGWLQHEGGHLSLTGNPKLDRLLQVYLLGSIEGWSAIMWRRHHNLHHAMTQRIGKDIDLDVSPIFLLNIDVLHDPSQVNHPLYKYQLWFAPFFVPLGELYFCVWKTGRCLLKYRVPEEIFAIGIFYVIAYWIGLWPWIFTRYITMSYFFVNFGLSHTHLPVTNKPTHWVEHALVHTADVEQRPWCDWWMGYLNYQIEHHLFPTMPEFRNKLAVERVKALSQKHGLPYNVYSYKEAIVRMVCNVWDVTQKVKQFPQKSK</sequence>
<dbReference type="InterPro" id="IPR012171">
    <property type="entry name" value="Fatty_acid_desaturase"/>
</dbReference>
<feature type="domain" description="Fatty acid desaturase" evidence="13">
    <location>
        <begin position="144"/>
        <end position="389"/>
    </location>
</feature>
<dbReference type="PANTHER" id="PTHR19353">
    <property type="entry name" value="FATTY ACID DESATURASE 2"/>
    <property type="match status" value="1"/>
</dbReference>
<evidence type="ECO:0000259" key="12">
    <source>
        <dbReference type="Pfam" id="PF00173"/>
    </source>
</evidence>
<evidence type="ECO:0000256" key="11">
    <source>
        <dbReference type="SAM" id="Phobius"/>
    </source>
</evidence>
<dbReference type="Proteomes" id="UP001642540">
    <property type="component" value="Unassembled WGS sequence"/>
</dbReference>
<keyword evidence="9" id="KW-0443">Lipid metabolism</keyword>
<dbReference type="PANTHER" id="PTHR19353:SF88">
    <property type="entry name" value="DELTA(5) FATTY ACID DESATURASE FAT-4"/>
    <property type="match status" value="1"/>
</dbReference>
<keyword evidence="8" id="KW-0408">Iron</keyword>
<evidence type="ECO:0000256" key="10">
    <source>
        <dbReference type="ARBA" id="ARBA00023136"/>
    </source>
</evidence>
<evidence type="ECO:0000256" key="7">
    <source>
        <dbReference type="ARBA" id="ARBA00023002"/>
    </source>
</evidence>
<dbReference type="InterPro" id="IPR005804">
    <property type="entry name" value="FA_desaturase_dom"/>
</dbReference>
<keyword evidence="7" id="KW-0560">Oxidoreductase</keyword>
<feature type="domain" description="Cytochrome b5 heme-binding" evidence="12">
    <location>
        <begin position="9"/>
        <end position="57"/>
    </location>
</feature>
<evidence type="ECO:0000313" key="14">
    <source>
        <dbReference type="EMBL" id="CAL8098310.1"/>
    </source>
</evidence>
<dbReference type="InterPro" id="IPR036400">
    <property type="entry name" value="Cyt_B5-like_heme/steroid_sf"/>
</dbReference>
<keyword evidence="15" id="KW-1185">Reference proteome</keyword>
<organism evidence="14 15">
    <name type="scientific">Orchesella dallaii</name>
    <dbReference type="NCBI Taxonomy" id="48710"/>
    <lineage>
        <taxon>Eukaryota</taxon>
        <taxon>Metazoa</taxon>
        <taxon>Ecdysozoa</taxon>
        <taxon>Arthropoda</taxon>
        <taxon>Hexapoda</taxon>
        <taxon>Collembola</taxon>
        <taxon>Entomobryomorpha</taxon>
        <taxon>Entomobryoidea</taxon>
        <taxon>Orchesellidae</taxon>
        <taxon>Orchesellinae</taxon>
        <taxon>Orchesella</taxon>
    </lineage>
</organism>
<evidence type="ECO:0000256" key="5">
    <source>
        <dbReference type="ARBA" id="ARBA00022723"/>
    </source>
</evidence>
<evidence type="ECO:0000256" key="6">
    <source>
        <dbReference type="ARBA" id="ARBA00022989"/>
    </source>
</evidence>
<evidence type="ECO:0000256" key="9">
    <source>
        <dbReference type="ARBA" id="ARBA00023098"/>
    </source>
</evidence>
<gene>
    <name evidence="14" type="ORF">ODALV1_LOCUS9892</name>
</gene>
<dbReference type="PROSITE" id="PS00191">
    <property type="entry name" value="CYTOCHROME_B5_1"/>
    <property type="match status" value="1"/>
</dbReference>
<keyword evidence="5" id="KW-0479">Metal-binding</keyword>
<protein>
    <recommendedName>
        <fullName evidence="16">Fatty acid desaturase 2</fullName>
    </recommendedName>
</protein>
<dbReference type="Pfam" id="PF00487">
    <property type="entry name" value="FA_desaturase"/>
    <property type="match status" value="1"/>
</dbReference>
<keyword evidence="6 11" id="KW-1133">Transmembrane helix</keyword>
<dbReference type="InterPro" id="IPR018506">
    <property type="entry name" value="Cyt_B5_heme-BS"/>
</dbReference>
<evidence type="ECO:0000256" key="4">
    <source>
        <dbReference type="ARBA" id="ARBA00022692"/>
    </source>
</evidence>
<dbReference type="CDD" id="cd03506">
    <property type="entry name" value="Delta6-FADS-like"/>
    <property type="match status" value="1"/>
</dbReference>
<evidence type="ECO:0008006" key="16">
    <source>
        <dbReference type="Google" id="ProtNLM"/>
    </source>
</evidence>
<evidence type="ECO:0000313" key="15">
    <source>
        <dbReference type="Proteomes" id="UP001642540"/>
    </source>
</evidence>
<dbReference type="SUPFAM" id="SSF55856">
    <property type="entry name" value="Cytochrome b5-like heme/steroid binding domain"/>
    <property type="match status" value="1"/>
</dbReference>
<keyword evidence="4 11" id="KW-0812">Transmembrane</keyword>
<proteinExistence type="inferred from homology"/>
<comment type="similarity">
    <text evidence="2">Belongs to the fatty acid desaturase type 1 family.</text>
</comment>
<dbReference type="PIRSF" id="PIRSF015921">
    <property type="entry name" value="FA_sphinglp_des"/>
    <property type="match status" value="1"/>
</dbReference>
<dbReference type="EMBL" id="CAXLJM020000030">
    <property type="protein sequence ID" value="CAL8098310.1"/>
    <property type="molecule type" value="Genomic_DNA"/>
</dbReference>
<feature type="transmembrane region" description="Helical" evidence="11">
    <location>
        <begin position="244"/>
        <end position="266"/>
    </location>
</feature>
<keyword evidence="10 11" id="KW-0472">Membrane</keyword>
<comment type="subcellular location">
    <subcellularLocation>
        <location evidence="1">Membrane</location>
        <topology evidence="1">Multi-pass membrane protein</topology>
    </subcellularLocation>
</comment>
<feature type="transmembrane region" description="Helical" evidence="11">
    <location>
        <begin position="278"/>
        <end position="297"/>
    </location>
</feature>
<dbReference type="Gene3D" id="3.10.120.10">
    <property type="entry name" value="Cytochrome b5-like heme/steroid binding domain"/>
    <property type="match status" value="1"/>
</dbReference>
<dbReference type="InterPro" id="IPR001199">
    <property type="entry name" value="Cyt_B5-like_heme/steroid-bd"/>
</dbReference>
<name>A0ABP1QEX1_9HEXA</name>